<sequence>MADIKLHRCSWTFLHTDLDACWKVQRALDEQGIPYDIVKHGYGKGKRPAVEQLSGQSKLPVLELPGEVYRAESSDMAARVRAGGITG</sequence>
<organism evidence="2 3">
    <name type="scientific">Baekduia soli</name>
    <dbReference type="NCBI Taxonomy" id="496014"/>
    <lineage>
        <taxon>Bacteria</taxon>
        <taxon>Bacillati</taxon>
        <taxon>Actinomycetota</taxon>
        <taxon>Thermoleophilia</taxon>
        <taxon>Solirubrobacterales</taxon>
        <taxon>Baekduiaceae</taxon>
        <taxon>Baekduia</taxon>
    </lineage>
</organism>
<dbReference type="EMBL" id="CP042430">
    <property type="protein sequence ID" value="QEC49449.1"/>
    <property type="molecule type" value="Genomic_DNA"/>
</dbReference>
<dbReference type="InterPro" id="IPR036249">
    <property type="entry name" value="Thioredoxin-like_sf"/>
</dbReference>
<dbReference type="SUPFAM" id="SSF52833">
    <property type="entry name" value="Thioredoxin-like"/>
    <property type="match status" value="1"/>
</dbReference>
<proteinExistence type="predicted"/>
<dbReference type="Pfam" id="PF13417">
    <property type="entry name" value="GST_N_3"/>
    <property type="match status" value="1"/>
</dbReference>
<dbReference type="OrthoDB" id="5244322at2"/>
<name>A0A5B8U8J6_9ACTN</name>
<accession>A0A5B8U8J6</accession>
<dbReference type="CDD" id="cd00570">
    <property type="entry name" value="GST_N_family"/>
    <property type="match status" value="1"/>
</dbReference>
<dbReference type="RefSeq" id="WP_146921810.1">
    <property type="nucleotide sequence ID" value="NZ_CP042430.1"/>
</dbReference>
<keyword evidence="3" id="KW-1185">Reference proteome</keyword>
<evidence type="ECO:0000259" key="1">
    <source>
        <dbReference type="Pfam" id="PF13417"/>
    </source>
</evidence>
<evidence type="ECO:0000313" key="2">
    <source>
        <dbReference type="EMBL" id="QEC49449.1"/>
    </source>
</evidence>
<reference evidence="2 3" key="1">
    <citation type="journal article" date="2018" name="J. Microbiol.">
        <title>Baekduia soli gen. nov., sp. nov., a novel bacterium isolated from the soil of Baekdu Mountain and proposal of a novel family name, Baekduiaceae fam. nov.</title>
        <authorList>
            <person name="An D.S."/>
            <person name="Siddiqi M.Z."/>
            <person name="Kim K.H."/>
            <person name="Yu H.S."/>
            <person name="Im W.T."/>
        </authorList>
    </citation>
    <scope>NUCLEOTIDE SEQUENCE [LARGE SCALE GENOMIC DNA]</scope>
    <source>
        <strain evidence="2 3">BR7-21</strain>
    </source>
</reference>
<dbReference type="AlphaFoldDB" id="A0A5B8U8J6"/>
<evidence type="ECO:0000313" key="3">
    <source>
        <dbReference type="Proteomes" id="UP000321805"/>
    </source>
</evidence>
<protein>
    <recommendedName>
        <fullName evidence="1">GST N-terminal domain-containing protein</fullName>
    </recommendedName>
</protein>
<dbReference type="Proteomes" id="UP000321805">
    <property type="component" value="Chromosome"/>
</dbReference>
<dbReference type="InterPro" id="IPR004045">
    <property type="entry name" value="Glutathione_S-Trfase_N"/>
</dbReference>
<dbReference type="Gene3D" id="3.40.30.10">
    <property type="entry name" value="Glutaredoxin"/>
    <property type="match status" value="1"/>
</dbReference>
<gene>
    <name evidence="2" type="ORF">FSW04_18995</name>
</gene>
<feature type="domain" description="GST N-terminal" evidence="1">
    <location>
        <begin position="21"/>
        <end position="77"/>
    </location>
</feature>
<dbReference type="KEGG" id="bsol:FSW04_18995"/>